<dbReference type="InterPro" id="IPR043504">
    <property type="entry name" value="Peptidase_S1_PA_chymotrypsin"/>
</dbReference>
<dbReference type="STRING" id="687842.ASU31_12915"/>
<organism evidence="1 2">
    <name type="scientific">Pedobacter ginsenosidimutans</name>
    <dbReference type="NCBI Taxonomy" id="687842"/>
    <lineage>
        <taxon>Bacteria</taxon>
        <taxon>Pseudomonadati</taxon>
        <taxon>Bacteroidota</taxon>
        <taxon>Sphingobacteriia</taxon>
        <taxon>Sphingobacteriales</taxon>
        <taxon>Sphingobacteriaceae</taxon>
        <taxon>Pedobacter</taxon>
    </lineage>
</organism>
<gene>
    <name evidence="1" type="ORF">ASU31_12915</name>
</gene>
<sequence length="405" mass="44428">MKVTVCKYLNARKSAQIAAECPLYRKPGDTLEISHVLTGTMIEGNAIWYRCSEDGNFYWSGGIMQTVELLQPAISISSFTQEQQLDIYITAANELSADFAAKGGKGFKGLAVGYKSLNEIFTDELSLVFYVSEKDDNTVWPIPAKINHRGLALTTDVRKMRDIILHESTDAIEADEGPNYTMGGSLSEMIGGVAQGFGSRASLVTRRDKYGEQLLLLACFHVACNALFKSGIFTLDNQNRKVSFPSPLRTKQEVSSLLSGTVVEGGYGPGYDYALIDIGQAKLSNRLPDKVNFAGYYTMKELKTKFNKDKVLRKYGAKTLDSVGTFRTLHTTGRDLGKGIVMSGLIETSCMSDKGDSGAPVIDPENNFLVGYIIAGITKGKEIERCSFILPFAALEFKFSIKPHT</sequence>
<dbReference type="Proteomes" id="UP000051950">
    <property type="component" value="Unassembled WGS sequence"/>
</dbReference>
<evidence type="ECO:0000313" key="2">
    <source>
        <dbReference type="Proteomes" id="UP000051950"/>
    </source>
</evidence>
<protein>
    <recommendedName>
        <fullName evidence="3">Peptidase S1 domain-containing protein</fullName>
    </recommendedName>
</protein>
<dbReference type="RefSeq" id="WP_057932708.1">
    <property type="nucleotide sequence ID" value="NZ_LMZQ01000007.1"/>
</dbReference>
<proteinExistence type="predicted"/>
<evidence type="ECO:0008006" key="3">
    <source>
        <dbReference type="Google" id="ProtNLM"/>
    </source>
</evidence>
<dbReference type="Gene3D" id="2.40.10.10">
    <property type="entry name" value="Trypsin-like serine proteases"/>
    <property type="match status" value="1"/>
</dbReference>
<dbReference type="InterPro" id="IPR009003">
    <property type="entry name" value="Peptidase_S1_PA"/>
</dbReference>
<comment type="caution">
    <text evidence="1">The sequence shown here is derived from an EMBL/GenBank/DDBJ whole genome shotgun (WGS) entry which is preliminary data.</text>
</comment>
<evidence type="ECO:0000313" key="1">
    <source>
        <dbReference type="EMBL" id="KRT15877.1"/>
    </source>
</evidence>
<name>A0A0T5VRN9_9SPHI</name>
<accession>A0A0T5VRN9</accession>
<dbReference type="EMBL" id="LMZQ01000007">
    <property type="protein sequence ID" value="KRT15877.1"/>
    <property type="molecule type" value="Genomic_DNA"/>
</dbReference>
<dbReference type="AlphaFoldDB" id="A0A0T5VRN9"/>
<reference evidence="1 2" key="1">
    <citation type="submission" date="2015-11" db="EMBL/GenBank/DDBJ databases">
        <title>Sequence of Pedobacter ginsenosidimutans.</title>
        <authorList>
            <person name="Carson E."/>
            <person name="Keyser V."/>
            <person name="Newman J."/>
            <person name="Miller J."/>
        </authorList>
    </citation>
    <scope>NUCLEOTIDE SEQUENCE [LARGE SCALE GENOMIC DNA]</scope>
    <source>
        <strain evidence="1 2">KACC 14530</strain>
    </source>
</reference>
<dbReference type="SUPFAM" id="SSF50494">
    <property type="entry name" value="Trypsin-like serine proteases"/>
    <property type="match status" value="1"/>
</dbReference>
<keyword evidence="2" id="KW-1185">Reference proteome</keyword>
<dbReference type="OrthoDB" id="625527at2"/>